<dbReference type="PROSITE" id="PS51420">
    <property type="entry name" value="RHO"/>
    <property type="match status" value="1"/>
</dbReference>
<evidence type="ECO:0000256" key="3">
    <source>
        <dbReference type="SAM" id="MobiDB-lite"/>
    </source>
</evidence>
<accession>Q3SD78</accession>
<dbReference type="EMBL" id="CR933381">
    <property type="protein sequence ID" value="CAI44487.1"/>
    <property type="molecule type" value="Genomic_DNA"/>
</dbReference>
<dbReference type="SMART" id="SM00175">
    <property type="entry name" value="RAB"/>
    <property type="match status" value="1"/>
</dbReference>
<dbReference type="InterPro" id="IPR001806">
    <property type="entry name" value="Small_GTPase"/>
</dbReference>
<dbReference type="InterPro" id="IPR027417">
    <property type="entry name" value="P-loop_NTPase"/>
</dbReference>
<dbReference type="InterPro" id="IPR005225">
    <property type="entry name" value="Small_GTP-bd"/>
</dbReference>
<dbReference type="CDD" id="cd00154">
    <property type="entry name" value="Rab"/>
    <property type="match status" value="1"/>
</dbReference>
<dbReference type="InterPro" id="IPR050227">
    <property type="entry name" value="Rab"/>
</dbReference>
<dbReference type="SMART" id="SM00174">
    <property type="entry name" value="RHO"/>
    <property type="match status" value="1"/>
</dbReference>
<dbReference type="GO" id="GO:0003924">
    <property type="term" value="F:GTPase activity"/>
    <property type="evidence" value="ECO:0007669"/>
    <property type="project" value="InterPro"/>
</dbReference>
<dbReference type="PROSITE" id="PS51421">
    <property type="entry name" value="RAS"/>
    <property type="match status" value="1"/>
</dbReference>
<gene>
    <name evidence="4" type="primary">rab_C59</name>
</gene>
<dbReference type="AlphaFoldDB" id="Q3SD78"/>
<reference evidence="4" key="2">
    <citation type="submission" date="2005-09" db="EMBL/GenBank/DDBJ databases">
        <title>Paramecium tetraurelia small GTP-binding-related protein genes.</title>
        <authorList>
            <person name="Cohen J."/>
        </authorList>
    </citation>
    <scope>NUCLEOTIDE SEQUENCE</scope>
</reference>
<organism evidence="4">
    <name type="scientific">Paramecium tetraurelia</name>
    <dbReference type="NCBI Taxonomy" id="5888"/>
    <lineage>
        <taxon>Eukaryota</taxon>
        <taxon>Sar</taxon>
        <taxon>Alveolata</taxon>
        <taxon>Ciliophora</taxon>
        <taxon>Intramacronucleata</taxon>
        <taxon>Oligohymenophorea</taxon>
        <taxon>Peniculida</taxon>
        <taxon>Parameciidae</taxon>
        <taxon>Paramecium</taxon>
    </lineage>
</organism>
<evidence type="ECO:0000256" key="1">
    <source>
        <dbReference type="ARBA" id="ARBA00022741"/>
    </source>
</evidence>
<sequence length="225" mass="25521">MNKSQSQQEVYKIILVGDQGVGKSSILLRYTKDLFNREYNVTIGLEFASKKVTVYDYALTLQIWDTVMMQYFKFLGRLRSIQKNSAAIIIVFKLTSRDSFQSVSGWARDIQENSDQGVVISLVGNMTDLEAERSVSNEEGKQKAQEINSLYFETSAAIGKNIDDIFINTLEKVTKQINPIRTDCEQNVRDSIHLSQKYQSQPKINQENNGGIKPKQTESPKKGCC</sequence>
<feature type="compositionally biased region" description="Polar residues" evidence="3">
    <location>
        <begin position="196"/>
        <end position="209"/>
    </location>
</feature>
<dbReference type="Pfam" id="PF00071">
    <property type="entry name" value="Ras"/>
    <property type="match status" value="1"/>
</dbReference>
<dbReference type="PANTHER" id="PTHR47977">
    <property type="entry name" value="RAS-RELATED PROTEIN RAB"/>
    <property type="match status" value="1"/>
</dbReference>
<keyword evidence="1" id="KW-0547">Nucleotide-binding</keyword>
<evidence type="ECO:0000313" key="4">
    <source>
        <dbReference type="EMBL" id="CAI44487.1"/>
    </source>
</evidence>
<dbReference type="NCBIfam" id="TIGR00231">
    <property type="entry name" value="small_GTP"/>
    <property type="match status" value="1"/>
</dbReference>
<feature type="compositionally biased region" description="Basic and acidic residues" evidence="3">
    <location>
        <begin position="215"/>
        <end position="225"/>
    </location>
</feature>
<dbReference type="SMART" id="SM00173">
    <property type="entry name" value="RAS"/>
    <property type="match status" value="1"/>
</dbReference>
<dbReference type="PROSITE" id="PS51419">
    <property type="entry name" value="RAB"/>
    <property type="match status" value="1"/>
</dbReference>
<feature type="region of interest" description="Disordered" evidence="3">
    <location>
        <begin position="196"/>
        <end position="225"/>
    </location>
</feature>
<name>Q3SD78_PARTE</name>
<dbReference type="Gene3D" id="3.40.50.300">
    <property type="entry name" value="P-loop containing nucleotide triphosphate hydrolases"/>
    <property type="match status" value="1"/>
</dbReference>
<reference evidence="4" key="1">
    <citation type="submission" date="2005-01" db="EMBL/GenBank/DDBJ databases">
        <authorList>
            <person name="Genoscope"/>
        </authorList>
    </citation>
    <scope>NUCLEOTIDE SEQUENCE</scope>
</reference>
<dbReference type="FunFam" id="3.40.50.300:FF:001447">
    <property type="entry name" value="Ras-related protein Rab-1B"/>
    <property type="match status" value="1"/>
</dbReference>
<dbReference type="GO" id="GO:0005525">
    <property type="term" value="F:GTP binding"/>
    <property type="evidence" value="ECO:0007669"/>
    <property type="project" value="UniProtKB-KW"/>
</dbReference>
<dbReference type="SUPFAM" id="SSF52540">
    <property type="entry name" value="P-loop containing nucleoside triphosphate hydrolases"/>
    <property type="match status" value="1"/>
</dbReference>
<evidence type="ECO:0000256" key="2">
    <source>
        <dbReference type="ARBA" id="ARBA00023134"/>
    </source>
</evidence>
<protein>
    <submittedName>
        <fullName evidence="4">Rab_C59 protein</fullName>
    </submittedName>
</protein>
<keyword evidence="2" id="KW-0342">GTP-binding</keyword>
<dbReference type="PRINTS" id="PR00449">
    <property type="entry name" value="RASTRNSFRMNG"/>
</dbReference>
<proteinExistence type="predicted"/>